<proteinExistence type="predicted"/>
<dbReference type="GO" id="GO:0020037">
    <property type="term" value="F:heme binding"/>
    <property type="evidence" value="ECO:0007669"/>
    <property type="project" value="InterPro"/>
</dbReference>
<feature type="transmembrane region" description="Helical" evidence="1">
    <location>
        <begin position="62"/>
        <end position="84"/>
    </location>
</feature>
<feature type="domain" description="Cytochrome c assembly protein" evidence="2">
    <location>
        <begin position="53"/>
        <end position="262"/>
    </location>
</feature>
<dbReference type="Proteomes" id="UP000198611">
    <property type="component" value="Unassembled WGS sequence"/>
</dbReference>
<feature type="transmembrane region" description="Helical" evidence="1">
    <location>
        <begin position="6"/>
        <end position="26"/>
    </location>
</feature>
<reference evidence="3 4" key="1">
    <citation type="submission" date="2016-10" db="EMBL/GenBank/DDBJ databases">
        <authorList>
            <person name="de Groot N.N."/>
        </authorList>
    </citation>
    <scope>NUCLEOTIDE SEQUENCE [LARGE SCALE GENOMIC DNA]</scope>
    <source>
        <strain evidence="3 4">HL3</strain>
    </source>
</reference>
<feature type="transmembrane region" description="Helical" evidence="1">
    <location>
        <begin position="210"/>
        <end position="230"/>
    </location>
</feature>
<dbReference type="PANTHER" id="PTHR38034">
    <property type="entry name" value="INNER MEMBRANE PROTEIN YPJD"/>
    <property type="match status" value="1"/>
</dbReference>
<sequence>MFTTVTGLLAVVLYLATAVLLVRRLIRATGERLALLALGLAAVALHGAVLGQDLLGSGALDLSFFTTVSLVTWLMAALILLGALRAPLENLGVGALPLAALGLGLELSPLADQRTMPAMDSAMQAHIVLSLLAFSLLAIAAFQAALLAIQDHYLRERRPGGFVRALPPLETMERLLFRIIALGFIFLTAALLLGWVALDDLFAQHLVHKTALSLVAWAVFGILLWGRWYFGWRGRTAVRWTTGGLTVLLLAYFGSKLVLELILGIA</sequence>
<evidence type="ECO:0000313" key="3">
    <source>
        <dbReference type="EMBL" id="SFD69227.1"/>
    </source>
</evidence>
<dbReference type="STRING" id="1123397.SAMN05660831_02129"/>
<evidence type="ECO:0000256" key="1">
    <source>
        <dbReference type="SAM" id="Phobius"/>
    </source>
</evidence>
<evidence type="ECO:0000313" key="4">
    <source>
        <dbReference type="Proteomes" id="UP000198611"/>
    </source>
</evidence>
<keyword evidence="1" id="KW-0472">Membrane</keyword>
<dbReference type="InterPro" id="IPR052372">
    <property type="entry name" value="YpjD/HemX"/>
</dbReference>
<dbReference type="Pfam" id="PF01578">
    <property type="entry name" value="Cytochrom_C_asm"/>
    <property type="match status" value="1"/>
</dbReference>
<dbReference type="GO" id="GO:0017004">
    <property type="term" value="P:cytochrome complex assembly"/>
    <property type="evidence" value="ECO:0007669"/>
    <property type="project" value="InterPro"/>
</dbReference>
<dbReference type="PANTHER" id="PTHR38034:SF1">
    <property type="entry name" value="INNER MEMBRANE PROTEIN YPJD"/>
    <property type="match status" value="1"/>
</dbReference>
<accession>A0A1I1UER7</accession>
<dbReference type="EMBL" id="FOMJ01000007">
    <property type="protein sequence ID" value="SFD69227.1"/>
    <property type="molecule type" value="Genomic_DNA"/>
</dbReference>
<feature type="transmembrane region" description="Helical" evidence="1">
    <location>
        <begin position="33"/>
        <end position="50"/>
    </location>
</feature>
<dbReference type="InterPro" id="IPR002541">
    <property type="entry name" value="Cyt_c_assembly"/>
</dbReference>
<feature type="transmembrane region" description="Helical" evidence="1">
    <location>
        <begin position="91"/>
        <end position="111"/>
    </location>
</feature>
<evidence type="ECO:0000259" key="2">
    <source>
        <dbReference type="Pfam" id="PF01578"/>
    </source>
</evidence>
<dbReference type="AlphaFoldDB" id="A0A1I1UER7"/>
<protein>
    <submittedName>
        <fullName evidence="3">ABC-type uncharacterized transport system, permease component</fullName>
    </submittedName>
</protein>
<organism evidence="3 4">
    <name type="scientific">Thiohalospira halophila DSM 15071</name>
    <dbReference type="NCBI Taxonomy" id="1123397"/>
    <lineage>
        <taxon>Bacteria</taxon>
        <taxon>Pseudomonadati</taxon>
        <taxon>Pseudomonadota</taxon>
        <taxon>Gammaproteobacteria</taxon>
        <taxon>Thiohalospirales</taxon>
        <taxon>Thiohalospiraceae</taxon>
        <taxon>Thiohalospira</taxon>
    </lineage>
</organism>
<gene>
    <name evidence="3" type="ORF">SAMN05660831_02129</name>
</gene>
<name>A0A1I1UER7_9GAMM</name>
<keyword evidence="1" id="KW-0812">Transmembrane</keyword>
<dbReference type="OrthoDB" id="9780793at2"/>
<feature type="transmembrane region" description="Helical" evidence="1">
    <location>
        <begin position="123"/>
        <end position="149"/>
    </location>
</feature>
<dbReference type="RefSeq" id="WP_093428759.1">
    <property type="nucleotide sequence ID" value="NZ_FOMJ01000007.1"/>
</dbReference>
<feature type="transmembrane region" description="Helical" evidence="1">
    <location>
        <begin position="242"/>
        <end position="265"/>
    </location>
</feature>
<dbReference type="GO" id="GO:0005886">
    <property type="term" value="C:plasma membrane"/>
    <property type="evidence" value="ECO:0007669"/>
    <property type="project" value="TreeGrafter"/>
</dbReference>
<keyword evidence="1" id="KW-1133">Transmembrane helix</keyword>
<keyword evidence="4" id="KW-1185">Reference proteome</keyword>
<feature type="transmembrane region" description="Helical" evidence="1">
    <location>
        <begin position="175"/>
        <end position="198"/>
    </location>
</feature>